<evidence type="ECO:0000256" key="4">
    <source>
        <dbReference type="PROSITE-ProRule" id="PRU10052"/>
    </source>
</evidence>
<proteinExistence type="inferred from homology"/>
<protein>
    <recommendedName>
        <fullName evidence="8">Polygalacturonase</fullName>
    </recommendedName>
</protein>
<dbReference type="InterPro" id="IPR011050">
    <property type="entry name" value="Pectin_lyase_fold/virulence"/>
</dbReference>
<evidence type="ECO:0000256" key="3">
    <source>
        <dbReference type="ARBA" id="ARBA00023295"/>
    </source>
</evidence>
<evidence type="ECO:0000256" key="2">
    <source>
        <dbReference type="ARBA" id="ARBA00022801"/>
    </source>
</evidence>
<evidence type="ECO:0000256" key="1">
    <source>
        <dbReference type="ARBA" id="ARBA00008834"/>
    </source>
</evidence>
<dbReference type="InterPro" id="IPR006626">
    <property type="entry name" value="PbH1"/>
</dbReference>
<dbReference type="EMBL" id="CAXAQS010001015">
    <property type="protein sequence ID" value="CAK9254351.1"/>
    <property type="molecule type" value="Genomic_DNA"/>
</dbReference>
<dbReference type="Pfam" id="PF00295">
    <property type="entry name" value="Glyco_hydro_28"/>
    <property type="match status" value="1"/>
</dbReference>
<evidence type="ECO:0008006" key="8">
    <source>
        <dbReference type="Google" id="ProtNLM"/>
    </source>
</evidence>
<dbReference type="PROSITE" id="PS00502">
    <property type="entry name" value="POLYGALACTURONASE"/>
    <property type="match status" value="1"/>
</dbReference>
<sequence length="227" mass="24827">DNIGIIGGGILDGSGEKWWTFRFFRPNFVQLMNGKNILIQDITVRNSPSWNLNPVYCDNVTIKGVHIENPNNSPNTDGIDPDSSRNVLISNCTISVGDDCLVIKSGLGVQGRHINRPSENIVVTDCLMRSGHGGIVIGSEMSGGVRNVTVSNCVFDGTDNGVRIKSTRGRGGIVKDIKISDIVMKNIVRTGITINMFYTKSAFEPFSERTPQFRDINLRNISGTAKQ</sequence>
<keyword evidence="7" id="KW-1185">Reference proteome</keyword>
<accession>A0ABP0VKE9</accession>
<dbReference type="PANTHER" id="PTHR31339:SF9">
    <property type="entry name" value="PLASMIN AND FIBRONECTIN-BINDING PROTEIN A"/>
    <property type="match status" value="1"/>
</dbReference>
<dbReference type="PANTHER" id="PTHR31339">
    <property type="entry name" value="PECTIN LYASE-RELATED"/>
    <property type="match status" value="1"/>
</dbReference>
<dbReference type="SMART" id="SM00710">
    <property type="entry name" value="PbH1"/>
    <property type="match status" value="5"/>
</dbReference>
<dbReference type="SUPFAM" id="SSF51126">
    <property type="entry name" value="Pectin lyase-like"/>
    <property type="match status" value="1"/>
</dbReference>
<feature type="non-terminal residue" evidence="6">
    <location>
        <position position="1"/>
    </location>
</feature>
<dbReference type="InterPro" id="IPR000743">
    <property type="entry name" value="Glyco_hydro_28"/>
</dbReference>
<keyword evidence="2 5" id="KW-0378">Hydrolase</keyword>
<reference evidence="6" key="1">
    <citation type="submission" date="2024-02" db="EMBL/GenBank/DDBJ databases">
        <authorList>
            <consortium name="ELIXIR-Norway"/>
            <consortium name="Elixir Norway"/>
        </authorList>
    </citation>
    <scope>NUCLEOTIDE SEQUENCE</scope>
</reference>
<evidence type="ECO:0000313" key="6">
    <source>
        <dbReference type="EMBL" id="CAK9254351.1"/>
    </source>
</evidence>
<dbReference type="InterPro" id="IPR051801">
    <property type="entry name" value="GH28_Enzymes"/>
</dbReference>
<feature type="non-terminal residue" evidence="6">
    <location>
        <position position="227"/>
    </location>
</feature>
<keyword evidence="3 5" id="KW-0326">Glycosidase</keyword>
<comment type="caution">
    <text evidence="6">The sequence shown here is derived from an EMBL/GenBank/DDBJ whole genome shotgun (WGS) entry which is preliminary data.</text>
</comment>
<evidence type="ECO:0000313" key="7">
    <source>
        <dbReference type="Proteomes" id="UP001497444"/>
    </source>
</evidence>
<name>A0ABP0VKE9_9BRYO</name>
<dbReference type="Proteomes" id="UP001497444">
    <property type="component" value="Unassembled WGS sequence"/>
</dbReference>
<comment type="similarity">
    <text evidence="1 5">Belongs to the glycosyl hydrolase 28 family.</text>
</comment>
<feature type="active site" evidence="4">
    <location>
        <position position="132"/>
    </location>
</feature>
<gene>
    <name evidence="6" type="ORF">CSSPJE1EN1_LOCUS29729</name>
</gene>
<organism evidence="6 7">
    <name type="scientific">Sphagnum jensenii</name>
    <dbReference type="NCBI Taxonomy" id="128206"/>
    <lineage>
        <taxon>Eukaryota</taxon>
        <taxon>Viridiplantae</taxon>
        <taxon>Streptophyta</taxon>
        <taxon>Embryophyta</taxon>
        <taxon>Bryophyta</taxon>
        <taxon>Sphagnophytina</taxon>
        <taxon>Sphagnopsida</taxon>
        <taxon>Sphagnales</taxon>
        <taxon>Sphagnaceae</taxon>
        <taxon>Sphagnum</taxon>
    </lineage>
</organism>
<evidence type="ECO:0000256" key="5">
    <source>
        <dbReference type="RuleBase" id="RU361169"/>
    </source>
</evidence>
<dbReference type="InterPro" id="IPR012334">
    <property type="entry name" value="Pectin_lyas_fold"/>
</dbReference>
<dbReference type="Gene3D" id="2.160.20.10">
    <property type="entry name" value="Single-stranded right-handed beta-helix, Pectin lyase-like"/>
    <property type="match status" value="1"/>
</dbReference>